<dbReference type="PANTHER" id="PTHR16932">
    <property type="entry name" value="INTERFERON ALPHA-INDUCIBLE PROTEIN 27"/>
    <property type="match status" value="1"/>
</dbReference>
<sequence length="216" mass="22841">MDLMTSVATETENPNEILKSKEYMRIIPLTSCPNNRENELGQDTDNTEEDNSKSTQTDEKDAMFYAKEVGLFALKTVAISGAVLGGVALAVPALGFTAGGVAAGSLAASFQSAFLGGTIVSGSAFAVLQSIGAAGLAVSSQVGVCVASATVSGLHSGWRIFKRESKKIKGSDSKESNGKEDDENAESNKDHDKNMEQVSWKKGTTEEDSMTSFHFR</sequence>
<evidence type="ECO:0000313" key="8">
    <source>
        <dbReference type="EMBL" id="GFQ68605.1"/>
    </source>
</evidence>
<keyword evidence="3 7" id="KW-0812">Transmembrane</keyword>
<evidence type="ECO:0000256" key="7">
    <source>
        <dbReference type="SAM" id="Phobius"/>
    </source>
</evidence>
<feature type="compositionally biased region" description="Acidic residues" evidence="6">
    <location>
        <begin position="40"/>
        <end position="49"/>
    </location>
</feature>
<protein>
    <submittedName>
        <fullName evidence="8">Uncharacterized protein</fullName>
    </submittedName>
</protein>
<gene>
    <name evidence="8" type="ORF">TNCT_257291</name>
</gene>
<comment type="similarity">
    <text evidence="2">Belongs to the IFI6/IFI27 family.</text>
</comment>
<evidence type="ECO:0000256" key="1">
    <source>
        <dbReference type="ARBA" id="ARBA00004141"/>
    </source>
</evidence>
<feature type="region of interest" description="Disordered" evidence="6">
    <location>
        <begin position="166"/>
        <end position="216"/>
    </location>
</feature>
<evidence type="ECO:0000256" key="3">
    <source>
        <dbReference type="ARBA" id="ARBA00022692"/>
    </source>
</evidence>
<dbReference type="Pfam" id="PF06140">
    <property type="entry name" value="Ifi-6-16"/>
    <property type="match status" value="1"/>
</dbReference>
<dbReference type="OrthoDB" id="6457670at2759"/>
<organism evidence="8 9">
    <name type="scientific">Trichonephila clavata</name>
    <name type="common">Joro spider</name>
    <name type="synonym">Nephila clavata</name>
    <dbReference type="NCBI Taxonomy" id="2740835"/>
    <lineage>
        <taxon>Eukaryota</taxon>
        <taxon>Metazoa</taxon>
        <taxon>Ecdysozoa</taxon>
        <taxon>Arthropoda</taxon>
        <taxon>Chelicerata</taxon>
        <taxon>Arachnida</taxon>
        <taxon>Araneae</taxon>
        <taxon>Araneomorphae</taxon>
        <taxon>Entelegynae</taxon>
        <taxon>Araneoidea</taxon>
        <taxon>Nephilidae</taxon>
        <taxon>Trichonephila</taxon>
    </lineage>
</organism>
<comment type="subcellular location">
    <subcellularLocation>
        <location evidence="1">Membrane</location>
        <topology evidence="1">Multi-pass membrane protein</topology>
    </subcellularLocation>
</comment>
<keyword evidence="5 7" id="KW-0472">Membrane</keyword>
<feature type="compositionally biased region" description="Basic and acidic residues" evidence="6">
    <location>
        <begin position="50"/>
        <end position="59"/>
    </location>
</feature>
<feature type="compositionally biased region" description="Basic and acidic residues" evidence="6">
    <location>
        <begin position="186"/>
        <end position="195"/>
    </location>
</feature>
<dbReference type="EMBL" id="BMAO01010655">
    <property type="protein sequence ID" value="GFQ68605.1"/>
    <property type="molecule type" value="Genomic_DNA"/>
</dbReference>
<evidence type="ECO:0000313" key="9">
    <source>
        <dbReference type="Proteomes" id="UP000887116"/>
    </source>
</evidence>
<reference evidence="8" key="1">
    <citation type="submission" date="2020-07" db="EMBL/GenBank/DDBJ databases">
        <title>Multicomponent nature underlies the extraordinary mechanical properties of spider dragline silk.</title>
        <authorList>
            <person name="Kono N."/>
            <person name="Nakamura H."/>
            <person name="Mori M."/>
            <person name="Yoshida Y."/>
            <person name="Ohtoshi R."/>
            <person name="Malay A.D."/>
            <person name="Moran D.A.P."/>
            <person name="Tomita M."/>
            <person name="Numata K."/>
            <person name="Arakawa K."/>
        </authorList>
    </citation>
    <scope>NUCLEOTIDE SEQUENCE</scope>
</reference>
<dbReference type="Gene3D" id="6.10.110.10">
    <property type="match status" value="1"/>
</dbReference>
<evidence type="ECO:0000256" key="4">
    <source>
        <dbReference type="ARBA" id="ARBA00022989"/>
    </source>
</evidence>
<dbReference type="GO" id="GO:0016020">
    <property type="term" value="C:membrane"/>
    <property type="evidence" value="ECO:0007669"/>
    <property type="project" value="UniProtKB-SubCell"/>
</dbReference>
<dbReference type="Proteomes" id="UP000887116">
    <property type="component" value="Unassembled WGS sequence"/>
</dbReference>
<feature type="transmembrane region" description="Helical" evidence="7">
    <location>
        <begin position="77"/>
        <end position="101"/>
    </location>
</feature>
<feature type="compositionally biased region" description="Basic and acidic residues" evidence="6">
    <location>
        <begin position="166"/>
        <end position="179"/>
    </location>
</feature>
<comment type="caution">
    <text evidence="8">The sequence shown here is derived from an EMBL/GenBank/DDBJ whole genome shotgun (WGS) entry which is preliminary data.</text>
</comment>
<feature type="transmembrane region" description="Helical" evidence="7">
    <location>
        <begin position="113"/>
        <end position="135"/>
    </location>
</feature>
<evidence type="ECO:0000256" key="6">
    <source>
        <dbReference type="SAM" id="MobiDB-lite"/>
    </source>
</evidence>
<accession>A0A8X6F1M6</accession>
<dbReference type="AlphaFoldDB" id="A0A8X6F1M6"/>
<dbReference type="InterPro" id="IPR009311">
    <property type="entry name" value="IFI6/IFI27-like"/>
</dbReference>
<proteinExistence type="inferred from homology"/>
<name>A0A8X6F1M6_TRICU</name>
<evidence type="ECO:0000256" key="5">
    <source>
        <dbReference type="ARBA" id="ARBA00023136"/>
    </source>
</evidence>
<dbReference type="InterPro" id="IPR038213">
    <property type="entry name" value="IFI6/IFI27-like_sf"/>
</dbReference>
<keyword evidence="9" id="KW-1185">Reference proteome</keyword>
<feature type="region of interest" description="Disordered" evidence="6">
    <location>
        <begin position="32"/>
        <end position="59"/>
    </location>
</feature>
<dbReference type="PANTHER" id="PTHR16932:SF18">
    <property type="entry name" value="INTERFERON, ALPHA-INDUCIBLE PROTEIN 27-LIKE 2"/>
    <property type="match status" value="1"/>
</dbReference>
<evidence type="ECO:0000256" key="2">
    <source>
        <dbReference type="ARBA" id="ARBA00007262"/>
    </source>
</evidence>
<keyword evidence="4 7" id="KW-1133">Transmembrane helix</keyword>